<dbReference type="AlphaFoldDB" id="A0A563DXD6"/>
<proteinExistence type="predicted"/>
<dbReference type="GO" id="GO:0016020">
    <property type="term" value="C:membrane"/>
    <property type="evidence" value="ECO:0007669"/>
    <property type="project" value="InterPro"/>
</dbReference>
<evidence type="ECO:0000313" key="2">
    <source>
        <dbReference type="EMBL" id="TWP34887.1"/>
    </source>
</evidence>
<dbReference type="EMBL" id="VCQV01000024">
    <property type="protein sequence ID" value="TWP34887.1"/>
    <property type="molecule type" value="Genomic_DNA"/>
</dbReference>
<protein>
    <submittedName>
        <fullName evidence="2">Copper transporter</fullName>
    </submittedName>
</protein>
<dbReference type="OrthoDB" id="4350157at2"/>
<evidence type="ECO:0000313" key="3">
    <source>
        <dbReference type="Proteomes" id="UP000320244"/>
    </source>
</evidence>
<dbReference type="Proteomes" id="UP000320244">
    <property type="component" value="Unassembled WGS sequence"/>
</dbReference>
<sequence>MVVDRRGVFVIDFRYHIVSLVAVFLALAIGIVIGGFSLRGQVGDSLNAQVTQLRSEKNTLRGQASQSAAATKQRDAYIGAVLPTVVTGSLIHKSVAIVVLPGTDDALVRSTTTTVKTAGGSVASTSYLSKDWAAAGFSSKEGIPGLATALHIDSSDTSADRLPGTVLGKAVAGGSPQKSTASAAGVLPQLVKDQVISVHPARPAGASAVVVLWSPMSAGNNNGDAITAWTNLVAAVGASVNAVVGVSAGDVGDDPSTPDALVTALRRTPDSAARMSTIDDGDLSMGQGAMALALRDELHGKSGQYGVAHDATATLPKDLGK</sequence>
<feature type="transmembrane region" description="Helical" evidence="1">
    <location>
        <begin position="15"/>
        <end position="38"/>
    </location>
</feature>
<accession>A0A563DXD6</accession>
<name>A0A563DXD6_9MICO</name>
<evidence type="ECO:0000256" key="1">
    <source>
        <dbReference type="SAM" id="Phobius"/>
    </source>
</evidence>
<dbReference type="Pfam" id="PF11382">
    <property type="entry name" value="MctB"/>
    <property type="match status" value="1"/>
</dbReference>
<keyword evidence="1" id="KW-0812">Transmembrane</keyword>
<organism evidence="2 3">
    <name type="scientific">Leekyejoonella antrihumi</name>
    <dbReference type="NCBI Taxonomy" id="1660198"/>
    <lineage>
        <taxon>Bacteria</taxon>
        <taxon>Bacillati</taxon>
        <taxon>Actinomycetota</taxon>
        <taxon>Actinomycetes</taxon>
        <taxon>Micrococcales</taxon>
        <taxon>Dermacoccaceae</taxon>
        <taxon>Leekyejoonella</taxon>
    </lineage>
</organism>
<keyword evidence="1" id="KW-0472">Membrane</keyword>
<reference evidence="2 3" key="2">
    <citation type="submission" date="2019-08" db="EMBL/GenBank/DDBJ databases">
        <title>Jejuicoccus antrihumi gen. nov., sp. nov., a new member of the family Dermacoccaceae isolated from a cave.</title>
        <authorList>
            <person name="Schumann P."/>
            <person name="Kim I.S."/>
        </authorList>
    </citation>
    <scope>NUCLEOTIDE SEQUENCE [LARGE SCALE GENOMIC DNA]</scope>
    <source>
        <strain evidence="2 3">C5-26</strain>
    </source>
</reference>
<dbReference type="GO" id="GO:0055070">
    <property type="term" value="P:copper ion homeostasis"/>
    <property type="evidence" value="ECO:0007669"/>
    <property type="project" value="InterPro"/>
</dbReference>
<gene>
    <name evidence="2" type="ORF">FGL98_16170</name>
</gene>
<keyword evidence="1" id="KW-1133">Transmembrane helix</keyword>
<reference evidence="2 3" key="1">
    <citation type="submission" date="2019-05" db="EMBL/GenBank/DDBJ databases">
        <authorList>
            <person name="Lee S.D."/>
        </authorList>
    </citation>
    <scope>NUCLEOTIDE SEQUENCE [LARGE SCALE GENOMIC DNA]</scope>
    <source>
        <strain evidence="2 3">C5-26</strain>
    </source>
</reference>
<dbReference type="InterPro" id="IPR021522">
    <property type="entry name" value="MctB"/>
</dbReference>
<keyword evidence="3" id="KW-1185">Reference proteome</keyword>
<comment type="caution">
    <text evidence="2">The sequence shown here is derived from an EMBL/GenBank/DDBJ whole genome shotgun (WGS) entry which is preliminary data.</text>
</comment>